<organism evidence="1 2">
    <name type="scientific">Aspergillus costaricaensis CBS 115574</name>
    <dbReference type="NCBI Taxonomy" id="1448317"/>
    <lineage>
        <taxon>Eukaryota</taxon>
        <taxon>Fungi</taxon>
        <taxon>Dikarya</taxon>
        <taxon>Ascomycota</taxon>
        <taxon>Pezizomycotina</taxon>
        <taxon>Eurotiomycetes</taxon>
        <taxon>Eurotiomycetidae</taxon>
        <taxon>Eurotiales</taxon>
        <taxon>Aspergillaceae</taxon>
        <taxon>Aspergillus</taxon>
        <taxon>Aspergillus subgen. Circumdati</taxon>
    </lineage>
</organism>
<evidence type="ECO:0000313" key="2">
    <source>
        <dbReference type="Proteomes" id="UP000249748"/>
    </source>
</evidence>
<proteinExistence type="predicted"/>
<sequence>MSAIFLATPEFSSEKDYLLSGGLGGLGQAIARWMAGNGARYLVFLSPNSGTTEAHKGFFEELRCMGCQPIAVQGNVANPDDVNRAISQSPRKIGGVIQLALALKDSVLHEMSYEDWQCLLAPKVHGTWNLHQALGSTPLEFFLMFGSNAGIYGLPSQANYAAANTFLVGLAKYRHSLGQPASVLDLGPIAEIGYVSRQPKLQRDFDNLGVRYVREQDLLNVVHLLIKHSKDPALLQNFAVQDPHHLSLGAIYSNPSLHDMFGSYSTLKNMDSTTKTKDETSDEELTDFISKIHASPAMLDQPEAAVFIIRKIGTSLMPMDLKRGGVPDLTR</sequence>
<protein>
    <submittedName>
        <fullName evidence="1">KR-domain-containing protein</fullName>
    </submittedName>
</protein>
<gene>
    <name evidence="1" type="ORF">BO79DRAFT_255597</name>
</gene>
<accession>A0ACD1IDA5</accession>
<evidence type="ECO:0000313" key="1">
    <source>
        <dbReference type="EMBL" id="RAK88399.1"/>
    </source>
</evidence>
<name>A0ACD1IDA5_9EURO</name>
<dbReference type="EMBL" id="KZ824551">
    <property type="protein sequence ID" value="RAK88399.1"/>
    <property type="molecule type" value="Genomic_DNA"/>
</dbReference>
<keyword evidence="2" id="KW-1185">Reference proteome</keyword>
<dbReference type="Proteomes" id="UP000249748">
    <property type="component" value="Unassembled WGS sequence"/>
</dbReference>
<reference evidence="1" key="1">
    <citation type="submission" date="2018-02" db="EMBL/GenBank/DDBJ databases">
        <title>The genomes of Aspergillus section Nigri reveals drivers in fungal speciation.</title>
        <authorList>
            <consortium name="DOE Joint Genome Institute"/>
            <person name="Vesth T.C."/>
            <person name="Nybo J."/>
            <person name="Theobald S."/>
            <person name="Brandl J."/>
            <person name="Frisvad J.C."/>
            <person name="Nielsen K.F."/>
            <person name="Lyhne E.K."/>
            <person name="Kogle M.E."/>
            <person name="Kuo A."/>
            <person name="Riley R."/>
            <person name="Clum A."/>
            <person name="Nolan M."/>
            <person name="Lipzen A."/>
            <person name="Salamov A."/>
            <person name="Henrissat B."/>
            <person name="Wiebenga A."/>
            <person name="De vries R.P."/>
            <person name="Grigoriev I.V."/>
            <person name="Mortensen U.H."/>
            <person name="Andersen M.R."/>
            <person name="Baker S.E."/>
        </authorList>
    </citation>
    <scope>NUCLEOTIDE SEQUENCE</scope>
    <source>
        <strain evidence="1">CBS 115574</strain>
    </source>
</reference>